<dbReference type="EMBL" id="OW240923">
    <property type="protein sequence ID" value="CAH2325789.1"/>
    <property type="molecule type" value="Genomic_DNA"/>
</dbReference>
<sequence length="410" mass="45743">MRAALTLIPSVVLLLMGILLWGWKGANPTAHPGHLSHRSTRALLPTVPTHQALRQLRAQTPPVMEGLSHKGASKENSNLSAHGLSMGTSRTNAQYHSTRTSSGHPLEEGIFWSSAVELPRGFPEENVLHWQNGARTARIMSLERGCGRSTNRLATLSDGSWVCVRYGINSEQIKGEVLSFYLSRLLGLGGVPPCVLSRVGSTQWNPVQAEVVSTGWDPGSIVSLTNWVQNLSAVLPPRALRAEDGQLRPLQDELRSGDVDMVELAQWADLILFDYLTANFDRLVSNMFSLQWDPRVMLRGTNNLHRTPDGTLILLDNEAGLVHGYRLRDTWDKYNEQLLETVCLFRRGVAHKLKEFHTEQNVAQELHTLYMHSEPLAEELGLLSEAEAQILQERVGLLYSHILSCQDRYS</sequence>
<feature type="chain" id="PRO_5042038937" evidence="1">
    <location>
        <begin position="26"/>
        <end position="410"/>
    </location>
</feature>
<evidence type="ECO:0000313" key="3">
    <source>
        <dbReference type="Proteomes" id="UP001295444"/>
    </source>
</evidence>
<organism evidence="2 3">
    <name type="scientific">Pelobates cultripes</name>
    <name type="common">Western spadefoot toad</name>
    <dbReference type="NCBI Taxonomy" id="61616"/>
    <lineage>
        <taxon>Eukaryota</taxon>
        <taxon>Metazoa</taxon>
        <taxon>Chordata</taxon>
        <taxon>Craniata</taxon>
        <taxon>Vertebrata</taxon>
        <taxon>Euteleostomi</taxon>
        <taxon>Amphibia</taxon>
        <taxon>Batrachia</taxon>
        <taxon>Anura</taxon>
        <taxon>Pelobatoidea</taxon>
        <taxon>Pelobatidae</taxon>
        <taxon>Pelobates</taxon>
    </lineage>
</organism>
<evidence type="ECO:0000313" key="2">
    <source>
        <dbReference type="EMBL" id="CAH2325789.1"/>
    </source>
</evidence>
<dbReference type="GO" id="GO:0007267">
    <property type="term" value="P:cell-cell signaling"/>
    <property type="evidence" value="ECO:0007669"/>
    <property type="project" value="TreeGrafter"/>
</dbReference>
<reference evidence="2" key="1">
    <citation type="submission" date="2022-03" db="EMBL/GenBank/DDBJ databases">
        <authorList>
            <person name="Alioto T."/>
            <person name="Alioto T."/>
            <person name="Gomez Garrido J."/>
        </authorList>
    </citation>
    <scope>NUCLEOTIDE SEQUENCE</scope>
</reference>
<feature type="signal peptide" evidence="1">
    <location>
        <begin position="1"/>
        <end position="25"/>
    </location>
</feature>
<keyword evidence="3" id="KW-1185">Reference proteome</keyword>
<dbReference type="GO" id="GO:0005615">
    <property type="term" value="C:extracellular space"/>
    <property type="evidence" value="ECO:0007669"/>
    <property type="project" value="TreeGrafter"/>
</dbReference>
<dbReference type="PRINTS" id="PR02072">
    <property type="entry name" value="4JOINTEDBOX1"/>
</dbReference>
<keyword evidence="1" id="KW-0732">Signal</keyword>
<dbReference type="PANTHER" id="PTHR13147">
    <property type="entry name" value="FOUR-JOINTED BOX PROTEIN 1"/>
    <property type="match status" value="1"/>
</dbReference>
<dbReference type="Proteomes" id="UP001295444">
    <property type="component" value="Chromosome 12"/>
</dbReference>
<dbReference type="AlphaFoldDB" id="A0AAD1TGN6"/>
<protein>
    <submittedName>
        <fullName evidence="2">Four-jointed box 1</fullName>
    </submittedName>
</protein>
<evidence type="ECO:0000256" key="1">
    <source>
        <dbReference type="SAM" id="SignalP"/>
    </source>
</evidence>
<dbReference type="PANTHER" id="PTHR13147:SF5">
    <property type="entry name" value="FOUR-JOINTED BOX PROTEIN 1"/>
    <property type="match status" value="1"/>
</dbReference>
<name>A0AAD1TGN6_PELCU</name>
<accession>A0AAD1TGN6</accession>
<dbReference type="InterPro" id="IPR024868">
    <property type="entry name" value="FJX1/FJ"/>
</dbReference>
<gene>
    <name evidence="2" type="ORF">PECUL_23A049828</name>
</gene>
<proteinExistence type="predicted"/>